<keyword evidence="2" id="KW-1185">Reference proteome</keyword>
<accession>L9Z420</accession>
<organism evidence="1 2">
    <name type="scientific">Natrinema gari JCM 14663</name>
    <dbReference type="NCBI Taxonomy" id="1230459"/>
    <lineage>
        <taxon>Archaea</taxon>
        <taxon>Methanobacteriati</taxon>
        <taxon>Methanobacteriota</taxon>
        <taxon>Stenosarchaea group</taxon>
        <taxon>Halobacteria</taxon>
        <taxon>Halobacteriales</taxon>
        <taxon>Natrialbaceae</taxon>
        <taxon>Natrinema</taxon>
    </lineage>
</organism>
<evidence type="ECO:0000313" key="2">
    <source>
        <dbReference type="Proteomes" id="UP000011592"/>
    </source>
</evidence>
<dbReference type="Proteomes" id="UP000011592">
    <property type="component" value="Unassembled WGS sequence"/>
</dbReference>
<sequence>MTAATSARRRVLDGYVGDRGRKLRLAEYMLNDTEKYVYDVVTVGR</sequence>
<protein>
    <submittedName>
        <fullName evidence="1">Uncharacterized protein</fullName>
    </submittedName>
</protein>
<comment type="caution">
    <text evidence="1">The sequence shown here is derived from an EMBL/GenBank/DDBJ whole genome shotgun (WGS) entry which is preliminary data.</text>
</comment>
<gene>
    <name evidence="1" type="ORF">C486_07259</name>
</gene>
<reference evidence="1 2" key="1">
    <citation type="journal article" date="2014" name="PLoS Genet.">
        <title>Phylogenetically driven sequencing of extremely halophilic archaea reveals strategies for static and dynamic osmo-response.</title>
        <authorList>
            <person name="Becker E.A."/>
            <person name="Seitzer P.M."/>
            <person name="Tritt A."/>
            <person name="Larsen D."/>
            <person name="Krusor M."/>
            <person name="Yao A.I."/>
            <person name="Wu D."/>
            <person name="Madern D."/>
            <person name="Eisen J.A."/>
            <person name="Darling A.E."/>
            <person name="Facciotti M.T."/>
        </authorList>
    </citation>
    <scope>NUCLEOTIDE SEQUENCE [LARGE SCALE GENOMIC DNA]</scope>
    <source>
        <strain evidence="1 2">JCM 14663</strain>
    </source>
</reference>
<evidence type="ECO:0000313" key="1">
    <source>
        <dbReference type="EMBL" id="ELY81260.1"/>
    </source>
</evidence>
<dbReference type="EMBL" id="AOIJ01000043">
    <property type="protein sequence ID" value="ELY81260.1"/>
    <property type="molecule type" value="Genomic_DNA"/>
</dbReference>
<proteinExistence type="predicted"/>
<dbReference type="AlphaFoldDB" id="L9Z420"/>
<name>L9Z420_9EURY</name>